<dbReference type="Pfam" id="PF00400">
    <property type="entry name" value="WD40"/>
    <property type="match status" value="3"/>
</dbReference>
<dbReference type="PROSITE" id="PS50294">
    <property type="entry name" value="WD_REPEATS_REGION"/>
    <property type="match status" value="2"/>
</dbReference>
<gene>
    <name evidence="4" type="ORF">RDB_LOCUS26899</name>
</gene>
<dbReference type="Gene3D" id="2.130.10.10">
    <property type="entry name" value="YVTN repeat-like/Quinoprotein amine dehydrogenase"/>
    <property type="match status" value="1"/>
</dbReference>
<dbReference type="PANTHER" id="PTHR19848">
    <property type="entry name" value="WD40 REPEAT PROTEIN"/>
    <property type="match status" value="1"/>
</dbReference>
<reference evidence="4" key="1">
    <citation type="submission" date="2021-01" db="EMBL/GenBank/DDBJ databases">
        <authorList>
            <person name="Kaushik A."/>
        </authorList>
    </citation>
    <scope>NUCLEOTIDE SEQUENCE</scope>
    <source>
        <strain evidence="4">AG5</strain>
    </source>
</reference>
<protein>
    <submittedName>
        <fullName evidence="4">Uncharacterized protein</fullName>
    </submittedName>
</protein>
<comment type="caution">
    <text evidence="4">The sequence shown here is derived from an EMBL/GenBank/DDBJ whole genome shotgun (WGS) entry which is preliminary data.</text>
</comment>
<evidence type="ECO:0000313" key="4">
    <source>
        <dbReference type="EMBL" id="CAE7085026.1"/>
    </source>
</evidence>
<organism evidence="4 5">
    <name type="scientific">Rhizoctonia solani</name>
    <dbReference type="NCBI Taxonomy" id="456999"/>
    <lineage>
        <taxon>Eukaryota</taxon>
        <taxon>Fungi</taxon>
        <taxon>Dikarya</taxon>
        <taxon>Basidiomycota</taxon>
        <taxon>Agaricomycotina</taxon>
        <taxon>Agaricomycetes</taxon>
        <taxon>Cantharellales</taxon>
        <taxon>Ceratobasidiaceae</taxon>
        <taxon>Rhizoctonia</taxon>
    </lineage>
</organism>
<dbReference type="PANTHER" id="PTHR19848:SF8">
    <property type="entry name" value="F-BOX AND WD REPEAT DOMAIN CONTAINING 7"/>
    <property type="match status" value="1"/>
</dbReference>
<dbReference type="InterPro" id="IPR036322">
    <property type="entry name" value="WD40_repeat_dom_sf"/>
</dbReference>
<dbReference type="EMBL" id="CAJNJQ010000545">
    <property type="protein sequence ID" value="CAE7085026.1"/>
    <property type="molecule type" value="Genomic_DNA"/>
</dbReference>
<dbReference type="InterPro" id="IPR020472">
    <property type="entry name" value="WD40_PAC1"/>
</dbReference>
<name>A0A8H3HLP5_9AGAM</name>
<evidence type="ECO:0000313" key="5">
    <source>
        <dbReference type="Proteomes" id="UP000663827"/>
    </source>
</evidence>
<evidence type="ECO:0000256" key="3">
    <source>
        <dbReference type="PROSITE-ProRule" id="PRU00221"/>
    </source>
</evidence>
<evidence type="ECO:0000256" key="1">
    <source>
        <dbReference type="ARBA" id="ARBA00022574"/>
    </source>
</evidence>
<dbReference type="PROSITE" id="PS50082">
    <property type="entry name" value="WD_REPEATS_2"/>
    <property type="match status" value="2"/>
</dbReference>
<dbReference type="PRINTS" id="PR00320">
    <property type="entry name" value="GPROTEINBRPT"/>
</dbReference>
<dbReference type="InterPro" id="IPR001680">
    <property type="entry name" value="WD40_rpt"/>
</dbReference>
<dbReference type="PROSITE" id="PS00678">
    <property type="entry name" value="WD_REPEATS_1"/>
    <property type="match status" value="2"/>
</dbReference>
<feature type="non-terminal residue" evidence="4">
    <location>
        <position position="158"/>
    </location>
</feature>
<keyword evidence="1 3" id="KW-0853">WD repeat</keyword>
<dbReference type="Proteomes" id="UP000663827">
    <property type="component" value="Unassembled WGS sequence"/>
</dbReference>
<dbReference type="InterPro" id="IPR019775">
    <property type="entry name" value="WD40_repeat_CS"/>
</dbReference>
<dbReference type="SUPFAM" id="SSF50978">
    <property type="entry name" value="WD40 repeat-like"/>
    <property type="match status" value="1"/>
</dbReference>
<evidence type="ECO:0000256" key="2">
    <source>
        <dbReference type="ARBA" id="ARBA00022737"/>
    </source>
</evidence>
<dbReference type="AlphaFoldDB" id="A0A8H3HLP5"/>
<dbReference type="SMART" id="SM00320">
    <property type="entry name" value="WD40"/>
    <property type="match status" value="2"/>
</dbReference>
<accession>A0A8H3HLP5</accession>
<feature type="repeat" description="WD" evidence="3">
    <location>
        <begin position="41"/>
        <end position="82"/>
    </location>
</feature>
<proteinExistence type="predicted"/>
<keyword evidence="2" id="KW-0677">Repeat</keyword>
<dbReference type="InterPro" id="IPR015943">
    <property type="entry name" value="WD40/YVTN_repeat-like_dom_sf"/>
</dbReference>
<feature type="repeat" description="WD" evidence="3">
    <location>
        <begin position="84"/>
        <end position="119"/>
    </location>
</feature>
<sequence>MLYLVGCTCWIRQLVPRQTTDHNLRAFGVISENQVDVMIVHAGHTGWVQSVAFSPDRKSVASGSLDNTVRIWNANNSSPFGEPLRGHRHSVNSVSYSPLGNLIASGSDDDTIRLWDTNTCQQSGVPLTGDSSFFSVAFSPDARLIASGCRGLFGGPTA</sequence>